<proteinExistence type="predicted"/>
<evidence type="ECO:0000313" key="9">
    <source>
        <dbReference type="Proteomes" id="UP000245119"/>
    </source>
</evidence>
<keyword evidence="4" id="KW-0238">DNA-binding</keyword>
<dbReference type="SUPFAM" id="SSF117773">
    <property type="entry name" value="GTF2I-like repeat"/>
    <property type="match status" value="1"/>
</dbReference>
<dbReference type="AlphaFoldDB" id="A0A2T7PGS0"/>
<reference evidence="8 9" key="1">
    <citation type="submission" date="2018-04" db="EMBL/GenBank/DDBJ databases">
        <title>The genome of golden apple snail Pomacea canaliculata provides insight into stress tolerance and invasive adaptation.</title>
        <authorList>
            <person name="Liu C."/>
            <person name="Liu B."/>
            <person name="Ren Y."/>
            <person name="Zhang Y."/>
            <person name="Wang H."/>
            <person name="Li S."/>
            <person name="Jiang F."/>
            <person name="Yin L."/>
            <person name="Zhang G."/>
            <person name="Qian W."/>
            <person name="Fan W."/>
        </authorList>
    </citation>
    <scope>NUCLEOTIDE SEQUENCE [LARGE SCALE GENOMIC DNA]</scope>
    <source>
        <strain evidence="8">SZHN2017</strain>
        <tissue evidence="8">Muscle</tissue>
    </source>
</reference>
<evidence type="ECO:0000256" key="7">
    <source>
        <dbReference type="SAM" id="MobiDB-lite"/>
    </source>
</evidence>
<comment type="caution">
    <text evidence="8">The sequence shown here is derived from an EMBL/GenBank/DDBJ whole genome shotgun (WGS) entry which is preliminary data.</text>
</comment>
<keyword evidence="3" id="KW-0805">Transcription regulation</keyword>
<sequence length="557" mass="61864">MSQKFHRVRNGMADKETLEVCFAVDSDEDRDIVAEDDNTEGRTFEEEVPPQVCKNACSVRKPHMFQKAVWGFKRSTALTVFLKRQKRKEGESNVAFLARGRAEYAALSPLEKKKLATEAASNTLPETLEEKKEYLKQLMRQLHKVEECNTNFPYKRHSLSPVVKITGMPEGVKFKHPSNYGAGTLKQIVAIKANIKMELIAPSAPEVIQTGVVEHIFVAGESASEVVQTTLVQDIVAEDPSQCAAEVQTPVVAAIFTAEEPDTEVVQTTLVQDIFIVEDPALEVIQTPVVADIFMAEDPASEVVQRPVVADIFMAEDPASEMVQRPVVADIFVAEDPASQVVQTTLVQDMQEGPTSSSQISTVQDSAKQQQESGRKKKRTGTRKDSAKQQQESGETKQRTGLRTLWTAAEVLLVQQHFGEELAGLKPVSRSSIDSFLEQQTVVKRTSTALGNYLLRNRKGNSLSASINMPRIVPAIVCLETAVGGVPVKKRIYLYRLSRRSTVMEILNCHILIKKHLQREFYPNFITLVVPILTYGCDKGLCSPKRKGESRHSRTSA</sequence>
<protein>
    <submittedName>
        <fullName evidence="8">Uncharacterized protein</fullName>
    </submittedName>
</protein>
<organism evidence="8 9">
    <name type="scientific">Pomacea canaliculata</name>
    <name type="common">Golden apple snail</name>
    <dbReference type="NCBI Taxonomy" id="400727"/>
    <lineage>
        <taxon>Eukaryota</taxon>
        <taxon>Metazoa</taxon>
        <taxon>Spiralia</taxon>
        <taxon>Lophotrochozoa</taxon>
        <taxon>Mollusca</taxon>
        <taxon>Gastropoda</taxon>
        <taxon>Caenogastropoda</taxon>
        <taxon>Architaenioglossa</taxon>
        <taxon>Ampullarioidea</taxon>
        <taxon>Ampullariidae</taxon>
        <taxon>Pomacea</taxon>
    </lineage>
</organism>
<accession>A0A2T7PGS0</accession>
<dbReference type="InterPro" id="IPR036647">
    <property type="entry name" value="GTF2I-like_rpt_sf"/>
</dbReference>
<dbReference type="Pfam" id="PF02946">
    <property type="entry name" value="GTF2I"/>
    <property type="match status" value="1"/>
</dbReference>
<evidence type="ECO:0000313" key="8">
    <source>
        <dbReference type="EMBL" id="PVD32623.1"/>
    </source>
</evidence>
<keyword evidence="5" id="KW-0804">Transcription</keyword>
<dbReference type="GO" id="GO:0005634">
    <property type="term" value="C:nucleus"/>
    <property type="evidence" value="ECO:0007669"/>
    <property type="project" value="UniProtKB-SubCell"/>
</dbReference>
<feature type="compositionally biased region" description="Polar residues" evidence="7">
    <location>
        <begin position="349"/>
        <end position="372"/>
    </location>
</feature>
<keyword evidence="9" id="KW-1185">Reference proteome</keyword>
<dbReference type="GO" id="GO:0003677">
    <property type="term" value="F:DNA binding"/>
    <property type="evidence" value="ECO:0007669"/>
    <property type="project" value="UniProtKB-KW"/>
</dbReference>
<dbReference type="PROSITE" id="PS51139">
    <property type="entry name" value="GTF2I"/>
    <property type="match status" value="1"/>
</dbReference>
<feature type="region of interest" description="Disordered" evidence="7">
    <location>
        <begin position="349"/>
        <end position="399"/>
    </location>
</feature>
<evidence type="ECO:0000256" key="2">
    <source>
        <dbReference type="ARBA" id="ARBA00022737"/>
    </source>
</evidence>
<evidence type="ECO:0000256" key="4">
    <source>
        <dbReference type="ARBA" id="ARBA00023125"/>
    </source>
</evidence>
<evidence type="ECO:0000256" key="5">
    <source>
        <dbReference type="ARBA" id="ARBA00023163"/>
    </source>
</evidence>
<keyword evidence="2" id="KW-0677">Repeat</keyword>
<evidence type="ECO:0000256" key="1">
    <source>
        <dbReference type="ARBA" id="ARBA00004123"/>
    </source>
</evidence>
<name>A0A2T7PGS0_POMCA</name>
<keyword evidence="6" id="KW-0539">Nucleus</keyword>
<dbReference type="EMBL" id="PZQS01000004">
    <property type="protein sequence ID" value="PVD32623.1"/>
    <property type="molecule type" value="Genomic_DNA"/>
</dbReference>
<evidence type="ECO:0000256" key="3">
    <source>
        <dbReference type="ARBA" id="ARBA00023015"/>
    </source>
</evidence>
<dbReference type="Proteomes" id="UP000245119">
    <property type="component" value="Linkage Group LG4"/>
</dbReference>
<gene>
    <name evidence="8" type="ORF">C0Q70_08066</name>
</gene>
<dbReference type="Gene3D" id="3.90.1460.10">
    <property type="entry name" value="GTF2I-like"/>
    <property type="match status" value="1"/>
</dbReference>
<dbReference type="OrthoDB" id="5980237at2759"/>
<evidence type="ECO:0000256" key="6">
    <source>
        <dbReference type="ARBA" id="ARBA00023242"/>
    </source>
</evidence>
<comment type="subcellular location">
    <subcellularLocation>
        <location evidence="1">Nucleus</location>
    </subcellularLocation>
</comment>
<dbReference type="InterPro" id="IPR004212">
    <property type="entry name" value="GTF2I"/>
</dbReference>